<proteinExistence type="predicted"/>
<feature type="non-terminal residue" evidence="1">
    <location>
        <position position="34"/>
    </location>
</feature>
<gene>
    <name evidence="1" type="ORF">S12H4_07024</name>
</gene>
<name>X1QUJ3_9ZZZZ</name>
<protein>
    <submittedName>
        <fullName evidence="1">Uncharacterized protein</fullName>
    </submittedName>
</protein>
<accession>X1QUJ3</accession>
<comment type="caution">
    <text evidence="1">The sequence shown here is derived from an EMBL/GenBank/DDBJ whole genome shotgun (WGS) entry which is preliminary data.</text>
</comment>
<organism evidence="1">
    <name type="scientific">marine sediment metagenome</name>
    <dbReference type="NCBI Taxonomy" id="412755"/>
    <lineage>
        <taxon>unclassified sequences</taxon>
        <taxon>metagenomes</taxon>
        <taxon>ecological metagenomes</taxon>
    </lineage>
</organism>
<sequence>MALTNDEEDWIIESEEKYVGQHEIEIQFLFQNMT</sequence>
<evidence type="ECO:0000313" key="1">
    <source>
        <dbReference type="EMBL" id="GAI71938.1"/>
    </source>
</evidence>
<dbReference type="AlphaFoldDB" id="X1QUJ3"/>
<dbReference type="EMBL" id="BARW01002543">
    <property type="protein sequence ID" value="GAI71938.1"/>
    <property type="molecule type" value="Genomic_DNA"/>
</dbReference>
<reference evidence="1" key="1">
    <citation type="journal article" date="2014" name="Front. Microbiol.">
        <title>High frequency of phylogenetically diverse reductive dehalogenase-homologous genes in deep subseafloor sedimentary metagenomes.</title>
        <authorList>
            <person name="Kawai M."/>
            <person name="Futagami T."/>
            <person name="Toyoda A."/>
            <person name="Takaki Y."/>
            <person name="Nishi S."/>
            <person name="Hori S."/>
            <person name="Arai W."/>
            <person name="Tsubouchi T."/>
            <person name="Morono Y."/>
            <person name="Uchiyama I."/>
            <person name="Ito T."/>
            <person name="Fujiyama A."/>
            <person name="Inagaki F."/>
            <person name="Takami H."/>
        </authorList>
    </citation>
    <scope>NUCLEOTIDE SEQUENCE</scope>
    <source>
        <strain evidence="1">Expedition CK06-06</strain>
    </source>
</reference>